<dbReference type="GO" id="GO:0042744">
    <property type="term" value="P:hydrogen peroxide catabolic process"/>
    <property type="evidence" value="ECO:0007669"/>
    <property type="project" value="TreeGrafter"/>
</dbReference>
<feature type="domain" description="Thioredoxin" evidence="13">
    <location>
        <begin position="3"/>
        <end position="168"/>
    </location>
</feature>
<accession>A0A3S2W8Z2</accession>
<dbReference type="SUPFAM" id="SSF52833">
    <property type="entry name" value="Thioredoxin-like"/>
    <property type="match status" value="1"/>
</dbReference>
<dbReference type="PROSITE" id="PS51352">
    <property type="entry name" value="THIOREDOXIN_2"/>
    <property type="match status" value="1"/>
</dbReference>
<comment type="catalytic activity">
    <reaction evidence="11">
        <text>a hydroperoxide + NADH + H(+) = an alcohol + NAD(+) + H2O</text>
        <dbReference type="Rhea" id="RHEA:62628"/>
        <dbReference type="ChEBI" id="CHEBI:15377"/>
        <dbReference type="ChEBI" id="CHEBI:15378"/>
        <dbReference type="ChEBI" id="CHEBI:30879"/>
        <dbReference type="ChEBI" id="CHEBI:35924"/>
        <dbReference type="ChEBI" id="CHEBI:57540"/>
        <dbReference type="ChEBI" id="CHEBI:57945"/>
        <dbReference type="EC" id="1.11.1.26"/>
    </reaction>
</comment>
<feature type="active site" description="Cysteine sulfenic acid (-SOH) intermediate; for peroxidase activity" evidence="12">
    <location>
        <position position="45"/>
    </location>
</feature>
<comment type="similarity">
    <text evidence="1">Belongs to the peroxiredoxin family. AhpC/Prx1 subfamily.</text>
</comment>
<dbReference type="InterPro" id="IPR050217">
    <property type="entry name" value="Peroxiredoxin"/>
</dbReference>
<name>A0A3S2W8Z2_9PROT</name>
<dbReference type="PANTHER" id="PTHR10681">
    <property type="entry name" value="THIOREDOXIN PEROXIDASE"/>
    <property type="match status" value="1"/>
</dbReference>
<evidence type="ECO:0000256" key="4">
    <source>
        <dbReference type="ARBA" id="ARBA00017462"/>
    </source>
</evidence>
<reference evidence="15" key="1">
    <citation type="submission" date="2019-01" db="EMBL/GenBank/DDBJ databases">
        <title>Gri0909 isolated from a small marine red alga.</title>
        <authorList>
            <person name="Kim J."/>
            <person name="Jeong S.E."/>
            <person name="Jeon C.O."/>
        </authorList>
    </citation>
    <scope>NUCLEOTIDE SEQUENCE [LARGE SCALE GENOMIC DNA]</scope>
    <source>
        <strain evidence="15">Gri0909</strain>
    </source>
</reference>
<dbReference type="Gene3D" id="3.40.30.10">
    <property type="entry name" value="Glutaredoxin"/>
    <property type="match status" value="1"/>
</dbReference>
<dbReference type="CDD" id="cd03016">
    <property type="entry name" value="PRX_1cys"/>
    <property type="match status" value="1"/>
</dbReference>
<comment type="similarity">
    <text evidence="9">Belongs to the peroxiredoxin family. Prx6 subfamily.</text>
</comment>
<dbReference type="PANTHER" id="PTHR10681:SF121">
    <property type="entry name" value="ALKYL HYDROPEROXIDE REDUCTASE C"/>
    <property type="match status" value="1"/>
</dbReference>
<dbReference type="FunFam" id="3.40.30.10:FF:000011">
    <property type="entry name" value="Peroxiredoxin PRX1"/>
    <property type="match status" value="1"/>
</dbReference>
<dbReference type="GO" id="GO:0005829">
    <property type="term" value="C:cytosol"/>
    <property type="evidence" value="ECO:0007669"/>
    <property type="project" value="TreeGrafter"/>
</dbReference>
<dbReference type="GO" id="GO:0006979">
    <property type="term" value="P:response to oxidative stress"/>
    <property type="evidence" value="ECO:0007669"/>
    <property type="project" value="TreeGrafter"/>
</dbReference>
<evidence type="ECO:0000313" key="15">
    <source>
        <dbReference type="Proteomes" id="UP000287447"/>
    </source>
</evidence>
<dbReference type="Pfam" id="PF00578">
    <property type="entry name" value="AhpC-TSA"/>
    <property type="match status" value="1"/>
</dbReference>
<evidence type="ECO:0000313" key="14">
    <source>
        <dbReference type="EMBL" id="RVU36128.1"/>
    </source>
</evidence>
<evidence type="ECO:0000259" key="13">
    <source>
        <dbReference type="PROSITE" id="PS51352"/>
    </source>
</evidence>
<dbReference type="RefSeq" id="WP_127765604.1">
    <property type="nucleotide sequence ID" value="NZ_SADE01000002.1"/>
</dbReference>
<organism evidence="14 15">
    <name type="scientific">Hwanghaeella grinnelliae</name>
    <dbReference type="NCBI Taxonomy" id="2500179"/>
    <lineage>
        <taxon>Bacteria</taxon>
        <taxon>Pseudomonadati</taxon>
        <taxon>Pseudomonadota</taxon>
        <taxon>Alphaproteobacteria</taxon>
        <taxon>Rhodospirillales</taxon>
        <taxon>Rhodospirillaceae</taxon>
        <taxon>Hwanghaeella</taxon>
    </lineage>
</organism>
<sequence>MTVRINDIVPDFKAETSDGSIDFYDWAGDGWVLLFAHPRDFTPVCTTELGQLARLQPEFAQRNCKIIGLSTDTVADHLRWKPDIEKVAGVPLSYPLIADSDLRVAKVLDMVPSDVGVSAKDRTEAHTATVRSVFVIGPEKRILMMQVYPMQTGRNFDEVLRVLDALQTSAAHSVATPANWRKGEDVIIPSTLTDDQAMARYPQGWRTVTPYLRFIADPSES</sequence>
<evidence type="ECO:0000256" key="7">
    <source>
        <dbReference type="ARBA" id="ARBA00023002"/>
    </source>
</evidence>
<keyword evidence="5" id="KW-0575">Peroxidase</keyword>
<evidence type="ECO:0000256" key="3">
    <source>
        <dbReference type="ARBA" id="ARBA00013021"/>
    </source>
</evidence>
<keyword evidence="7" id="KW-0560">Oxidoreductase</keyword>
<keyword evidence="15" id="KW-1185">Reference proteome</keyword>
<evidence type="ECO:0000256" key="2">
    <source>
        <dbReference type="ARBA" id="ARBA00011654"/>
    </source>
</evidence>
<proteinExistence type="inferred from homology"/>
<dbReference type="InterPro" id="IPR036249">
    <property type="entry name" value="Thioredoxin-like_sf"/>
</dbReference>
<dbReference type="InterPro" id="IPR045020">
    <property type="entry name" value="PRX_1cys"/>
</dbReference>
<evidence type="ECO:0000256" key="10">
    <source>
        <dbReference type="ARBA" id="ARBA00032077"/>
    </source>
</evidence>
<dbReference type="InterPro" id="IPR013766">
    <property type="entry name" value="Thioredoxin_domain"/>
</dbReference>
<keyword evidence="6" id="KW-0049">Antioxidant</keyword>
<dbReference type="GO" id="GO:0102039">
    <property type="term" value="F:NADH-dependent peroxiredoxin activity"/>
    <property type="evidence" value="ECO:0007669"/>
    <property type="project" value="UniProtKB-EC"/>
</dbReference>
<evidence type="ECO:0000256" key="12">
    <source>
        <dbReference type="PIRSR" id="PIRSR000239-1"/>
    </source>
</evidence>
<dbReference type="GO" id="GO:0008379">
    <property type="term" value="F:thioredoxin peroxidase activity"/>
    <property type="evidence" value="ECO:0007669"/>
    <property type="project" value="TreeGrafter"/>
</dbReference>
<evidence type="ECO:0000256" key="6">
    <source>
        <dbReference type="ARBA" id="ARBA00022862"/>
    </source>
</evidence>
<dbReference type="Gene3D" id="3.30.1020.10">
    <property type="entry name" value="Antioxidant, Horf6, Chain A, domain2"/>
    <property type="match status" value="1"/>
</dbReference>
<dbReference type="InterPro" id="IPR019479">
    <property type="entry name" value="Peroxiredoxin_C"/>
</dbReference>
<dbReference type="GO" id="GO:0045454">
    <property type="term" value="P:cell redox homeostasis"/>
    <property type="evidence" value="ECO:0007669"/>
    <property type="project" value="TreeGrafter"/>
</dbReference>
<keyword evidence="8" id="KW-0676">Redox-active center</keyword>
<evidence type="ECO:0000256" key="8">
    <source>
        <dbReference type="ARBA" id="ARBA00023284"/>
    </source>
</evidence>
<evidence type="ECO:0000256" key="9">
    <source>
        <dbReference type="ARBA" id="ARBA00025719"/>
    </source>
</evidence>
<evidence type="ECO:0000256" key="11">
    <source>
        <dbReference type="ARBA" id="ARBA00047572"/>
    </source>
</evidence>
<gene>
    <name evidence="14" type="ORF">EOI86_12930</name>
</gene>
<dbReference type="OrthoDB" id="9812811at2"/>
<dbReference type="GO" id="GO:0033554">
    <property type="term" value="P:cellular response to stress"/>
    <property type="evidence" value="ECO:0007669"/>
    <property type="project" value="TreeGrafter"/>
</dbReference>
<dbReference type="EC" id="1.11.1.26" evidence="3"/>
<protein>
    <recommendedName>
        <fullName evidence="4">Alkyl hydroperoxide reductase C</fullName>
        <ecNumber evidence="3">1.11.1.26</ecNumber>
    </recommendedName>
    <alternativeName>
        <fullName evidence="10">Peroxiredoxin</fullName>
    </alternativeName>
</protein>
<dbReference type="AlphaFoldDB" id="A0A3S2W8Z2"/>
<dbReference type="PIRSF" id="PIRSF000239">
    <property type="entry name" value="AHPC"/>
    <property type="match status" value="1"/>
</dbReference>
<dbReference type="InterPro" id="IPR000866">
    <property type="entry name" value="AhpC/TSA"/>
</dbReference>
<comment type="subunit">
    <text evidence="2">Homodimer; disulfide-linked, upon oxidation. 5 homodimers assemble to form a ring-like decamer.</text>
</comment>
<dbReference type="Proteomes" id="UP000287447">
    <property type="component" value="Unassembled WGS sequence"/>
</dbReference>
<dbReference type="InterPro" id="IPR024706">
    <property type="entry name" value="Peroxiredoxin_AhpC-typ"/>
</dbReference>
<evidence type="ECO:0000256" key="1">
    <source>
        <dbReference type="ARBA" id="ARBA00009796"/>
    </source>
</evidence>
<dbReference type="Pfam" id="PF10417">
    <property type="entry name" value="1-cysPrx_C"/>
    <property type="match status" value="1"/>
</dbReference>
<comment type="caution">
    <text evidence="14">The sequence shown here is derived from an EMBL/GenBank/DDBJ whole genome shotgun (WGS) entry which is preliminary data.</text>
</comment>
<evidence type="ECO:0000256" key="5">
    <source>
        <dbReference type="ARBA" id="ARBA00022559"/>
    </source>
</evidence>
<dbReference type="EMBL" id="SADE01000002">
    <property type="protein sequence ID" value="RVU36128.1"/>
    <property type="molecule type" value="Genomic_DNA"/>
</dbReference>